<dbReference type="SMART" id="SM01117">
    <property type="entry name" value="Cyt-b5"/>
    <property type="match status" value="2"/>
</dbReference>
<dbReference type="SUPFAM" id="SSF55856">
    <property type="entry name" value="Cytochrome b5-like heme/steroid binding domain"/>
    <property type="match status" value="2"/>
</dbReference>
<feature type="domain" description="Cytochrome b5 heme-binding" evidence="9">
    <location>
        <begin position="54"/>
        <end position="150"/>
    </location>
</feature>
<evidence type="ECO:0000256" key="1">
    <source>
        <dbReference type="ARBA" id="ARBA00004240"/>
    </source>
</evidence>
<accession>A0AAW1SCI4</accession>
<dbReference type="GO" id="GO:0016020">
    <property type="term" value="C:membrane"/>
    <property type="evidence" value="ECO:0007669"/>
    <property type="project" value="TreeGrafter"/>
</dbReference>
<sequence length="254" mass="27989">MNLQEELLRILYGENLYVTAAVVFLGTLALLWLKSCWDMRNAVPLDVSAACGDITPEELAKFDGRDPFKPIYFSVQGRVFDVTAGRDFYGPDGGYAIFAGKEVARALAVMSLKAEDCTADLAGVTPKQLDTLGEWVAKFEKKYKVVGKVVEPKRLTLEELACYNGTETGKPIYLAIRGVVFDVTSGKDFYGPEGIYPFAGHECARAFALLSTDTADCHNNLEGLGAMERDNLRDWEAKFRYKYPIVGSVVPAKA</sequence>
<comment type="subcellular location">
    <subcellularLocation>
        <location evidence="1">Endoplasmic reticulum</location>
    </subcellularLocation>
</comment>
<dbReference type="GO" id="GO:0005783">
    <property type="term" value="C:endoplasmic reticulum"/>
    <property type="evidence" value="ECO:0007669"/>
    <property type="project" value="UniProtKB-SubCell"/>
</dbReference>
<evidence type="ECO:0000256" key="2">
    <source>
        <dbReference type="ARBA" id="ARBA00022617"/>
    </source>
</evidence>
<proteinExistence type="inferred from homology"/>
<dbReference type="PANTHER" id="PTHR10281">
    <property type="entry name" value="MEMBRANE-ASSOCIATED PROGESTERONE RECEPTOR COMPONENT-RELATED"/>
    <property type="match status" value="1"/>
</dbReference>
<keyword evidence="8" id="KW-0812">Transmembrane</keyword>
<keyword evidence="2" id="KW-0349">Heme</keyword>
<dbReference type="Proteomes" id="UP001445335">
    <property type="component" value="Unassembled WGS sequence"/>
</dbReference>
<evidence type="ECO:0000256" key="7">
    <source>
        <dbReference type="ARBA" id="ARBA00038357"/>
    </source>
</evidence>
<evidence type="ECO:0000256" key="6">
    <source>
        <dbReference type="ARBA" id="ARBA00023004"/>
    </source>
</evidence>
<comment type="caution">
    <text evidence="10">The sequence shown here is derived from an EMBL/GenBank/DDBJ whole genome shotgun (WGS) entry which is preliminary data.</text>
</comment>
<dbReference type="InterPro" id="IPR001199">
    <property type="entry name" value="Cyt_B5-like_heme/steroid-bd"/>
</dbReference>
<keyword evidence="11" id="KW-1185">Reference proteome</keyword>
<dbReference type="AlphaFoldDB" id="A0AAW1SCI4"/>
<evidence type="ECO:0000256" key="5">
    <source>
        <dbReference type="ARBA" id="ARBA00022824"/>
    </source>
</evidence>
<keyword evidence="8" id="KW-0472">Membrane</keyword>
<keyword evidence="5" id="KW-0256">Endoplasmic reticulum</keyword>
<dbReference type="InterPro" id="IPR036400">
    <property type="entry name" value="Cyt_B5-like_heme/steroid_sf"/>
</dbReference>
<dbReference type="InterPro" id="IPR050577">
    <property type="entry name" value="MAPR/NEUFC/NENF-like"/>
</dbReference>
<dbReference type="EMBL" id="JALJOU010000005">
    <property type="protein sequence ID" value="KAK9843687.1"/>
    <property type="molecule type" value="Genomic_DNA"/>
</dbReference>
<feature type="transmembrane region" description="Helical" evidence="8">
    <location>
        <begin position="16"/>
        <end position="33"/>
    </location>
</feature>
<dbReference type="FunFam" id="3.10.120.10:FF:000003">
    <property type="entry name" value="membrane-associated progesterone receptor component 1"/>
    <property type="match status" value="1"/>
</dbReference>
<evidence type="ECO:0000256" key="8">
    <source>
        <dbReference type="SAM" id="Phobius"/>
    </source>
</evidence>
<keyword evidence="3" id="KW-0446">Lipid-binding</keyword>
<evidence type="ECO:0000256" key="4">
    <source>
        <dbReference type="ARBA" id="ARBA00022723"/>
    </source>
</evidence>
<dbReference type="Pfam" id="PF00173">
    <property type="entry name" value="Cyt-b5"/>
    <property type="match status" value="2"/>
</dbReference>
<evidence type="ECO:0000256" key="3">
    <source>
        <dbReference type="ARBA" id="ARBA00022665"/>
    </source>
</evidence>
<reference evidence="10 11" key="1">
    <citation type="journal article" date="2024" name="Nat. Commun.">
        <title>Phylogenomics reveals the evolutionary origins of lichenization in chlorophyte algae.</title>
        <authorList>
            <person name="Puginier C."/>
            <person name="Libourel C."/>
            <person name="Otte J."/>
            <person name="Skaloud P."/>
            <person name="Haon M."/>
            <person name="Grisel S."/>
            <person name="Petersen M."/>
            <person name="Berrin J.G."/>
            <person name="Delaux P.M."/>
            <person name="Dal Grande F."/>
            <person name="Keller J."/>
        </authorList>
    </citation>
    <scope>NUCLEOTIDE SEQUENCE [LARGE SCALE GENOMIC DNA]</scope>
    <source>
        <strain evidence="10 11">SAG 245.80</strain>
    </source>
</reference>
<evidence type="ECO:0000313" key="10">
    <source>
        <dbReference type="EMBL" id="KAK9843687.1"/>
    </source>
</evidence>
<name>A0AAW1SCI4_9CHLO</name>
<dbReference type="GO" id="GO:0046872">
    <property type="term" value="F:metal ion binding"/>
    <property type="evidence" value="ECO:0007669"/>
    <property type="project" value="UniProtKB-KW"/>
</dbReference>
<dbReference type="GO" id="GO:0005496">
    <property type="term" value="F:steroid binding"/>
    <property type="evidence" value="ECO:0007669"/>
    <property type="project" value="UniProtKB-KW"/>
</dbReference>
<gene>
    <name evidence="10" type="ORF">WJX81_002317</name>
</gene>
<organism evidence="10 11">
    <name type="scientific">Elliptochloris bilobata</name>
    <dbReference type="NCBI Taxonomy" id="381761"/>
    <lineage>
        <taxon>Eukaryota</taxon>
        <taxon>Viridiplantae</taxon>
        <taxon>Chlorophyta</taxon>
        <taxon>core chlorophytes</taxon>
        <taxon>Trebouxiophyceae</taxon>
        <taxon>Trebouxiophyceae incertae sedis</taxon>
        <taxon>Elliptochloris clade</taxon>
        <taxon>Elliptochloris</taxon>
    </lineage>
</organism>
<dbReference type="Gene3D" id="3.10.120.10">
    <property type="entry name" value="Cytochrome b5-like heme/steroid binding domain"/>
    <property type="match status" value="2"/>
</dbReference>
<keyword evidence="3" id="KW-0754">Steroid-binding</keyword>
<feature type="domain" description="Cytochrome b5 heme-binding" evidence="9">
    <location>
        <begin position="155"/>
        <end position="250"/>
    </location>
</feature>
<evidence type="ECO:0000259" key="9">
    <source>
        <dbReference type="SMART" id="SM01117"/>
    </source>
</evidence>
<evidence type="ECO:0000313" key="11">
    <source>
        <dbReference type="Proteomes" id="UP001445335"/>
    </source>
</evidence>
<protein>
    <recommendedName>
        <fullName evidence="9">Cytochrome b5 heme-binding domain-containing protein</fullName>
    </recommendedName>
</protein>
<keyword evidence="8" id="KW-1133">Transmembrane helix</keyword>
<comment type="similarity">
    <text evidence="7">Belongs to the cytochrome b5 family. MAPR subfamily.</text>
</comment>
<keyword evidence="4" id="KW-0479">Metal-binding</keyword>
<dbReference type="PANTHER" id="PTHR10281:SF72">
    <property type="entry name" value="NEUDESIN"/>
    <property type="match status" value="1"/>
</dbReference>
<keyword evidence="6" id="KW-0408">Iron</keyword>